<keyword evidence="11" id="KW-0325">Glycoprotein</keyword>
<reference evidence="16" key="2">
    <citation type="submission" date="2023-06" db="EMBL/GenBank/DDBJ databases">
        <authorList>
            <person name="Ma L."/>
            <person name="Liu K.-W."/>
            <person name="Li Z."/>
            <person name="Hsiao Y.-Y."/>
            <person name="Qi Y."/>
            <person name="Fu T."/>
            <person name="Tang G."/>
            <person name="Zhang D."/>
            <person name="Sun W.-H."/>
            <person name="Liu D.-K."/>
            <person name="Li Y."/>
            <person name="Chen G.-Z."/>
            <person name="Liu X.-D."/>
            <person name="Liao X.-Y."/>
            <person name="Jiang Y.-T."/>
            <person name="Yu X."/>
            <person name="Hao Y."/>
            <person name="Huang J."/>
            <person name="Zhao X.-W."/>
            <person name="Ke S."/>
            <person name="Chen Y.-Y."/>
            <person name="Wu W.-L."/>
            <person name="Hsu J.-L."/>
            <person name="Lin Y.-F."/>
            <person name="Huang M.-D."/>
            <person name="Li C.-Y."/>
            <person name="Huang L."/>
            <person name="Wang Z.-W."/>
            <person name="Zhao X."/>
            <person name="Zhong W.-Y."/>
            <person name="Peng D.-H."/>
            <person name="Ahmad S."/>
            <person name="Lan S."/>
            <person name="Zhang J.-S."/>
            <person name="Tsai W.-C."/>
            <person name="Van De Peer Y."/>
            <person name="Liu Z.-J."/>
        </authorList>
    </citation>
    <scope>NUCLEOTIDE SEQUENCE</scope>
    <source>
        <strain evidence="16">CP</strain>
        <tissue evidence="16">Leaves</tissue>
    </source>
</reference>
<dbReference type="Pfam" id="PF07714">
    <property type="entry name" value="PK_Tyr_Ser-Thr"/>
    <property type="match status" value="1"/>
</dbReference>
<evidence type="ECO:0000256" key="11">
    <source>
        <dbReference type="ARBA" id="ARBA00023180"/>
    </source>
</evidence>
<dbReference type="Pfam" id="PF12819">
    <property type="entry name" value="Malectin_like"/>
    <property type="match status" value="1"/>
</dbReference>
<keyword evidence="7 16" id="KW-0418">Kinase</keyword>
<dbReference type="InterPro" id="IPR008271">
    <property type="entry name" value="Ser/Thr_kinase_AS"/>
</dbReference>
<proteinExistence type="predicted"/>
<dbReference type="InterPro" id="IPR000719">
    <property type="entry name" value="Prot_kinase_dom"/>
</dbReference>
<comment type="caution">
    <text evidence="16">The sequence shown here is derived from an EMBL/GenBank/DDBJ whole genome shotgun (WGS) entry which is preliminary data.</text>
</comment>
<evidence type="ECO:0000256" key="7">
    <source>
        <dbReference type="ARBA" id="ARBA00022777"/>
    </source>
</evidence>
<keyword evidence="8 12" id="KW-0067">ATP-binding</keyword>
<keyword evidence="6 12" id="KW-0547">Nucleotide-binding</keyword>
<keyword evidence="10 13" id="KW-0472">Membrane</keyword>
<dbReference type="AlphaFoldDB" id="A0AAV9D4M9"/>
<feature type="signal peptide" evidence="14">
    <location>
        <begin position="1"/>
        <end position="26"/>
    </location>
</feature>
<reference evidence="16" key="1">
    <citation type="journal article" date="2023" name="Nat. Commun.">
        <title>Diploid and tetraploid genomes of Acorus and the evolution of monocots.</title>
        <authorList>
            <person name="Ma L."/>
            <person name="Liu K.W."/>
            <person name="Li Z."/>
            <person name="Hsiao Y.Y."/>
            <person name="Qi Y."/>
            <person name="Fu T."/>
            <person name="Tang G.D."/>
            <person name="Zhang D."/>
            <person name="Sun W.H."/>
            <person name="Liu D.K."/>
            <person name="Li Y."/>
            <person name="Chen G.Z."/>
            <person name="Liu X.D."/>
            <person name="Liao X.Y."/>
            <person name="Jiang Y.T."/>
            <person name="Yu X."/>
            <person name="Hao Y."/>
            <person name="Huang J."/>
            <person name="Zhao X.W."/>
            <person name="Ke S."/>
            <person name="Chen Y.Y."/>
            <person name="Wu W.L."/>
            <person name="Hsu J.L."/>
            <person name="Lin Y.F."/>
            <person name="Huang M.D."/>
            <person name="Li C.Y."/>
            <person name="Huang L."/>
            <person name="Wang Z.W."/>
            <person name="Zhao X."/>
            <person name="Zhong W.Y."/>
            <person name="Peng D.H."/>
            <person name="Ahmad S."/>
            <person name="Lan S."/>
            <person name="Zhang J.S."/>
            <person name="Tsai W.C."/>
            <person name="Van de Peer Y."/>
            <person name="Liu Z.J."/>
        </authorList>
    </citation>
    <scope>NUCLEOTIDE SEQUENCE</scope>
    <source>
        <strain evidence="16">CP</strain>
    </source>
</reference>
<evidence type="ECO:0000256" key="13">
    <source>
        <dbReference type="SAM" id="Phobius"/>
    </source>
</evidence>
<evidence type="ECO:0000256" key="6">
    <source>
        <dbReference type="ARBA" id="ARBA00022741"/>
    </source>
</evidence>
<feature type="domain" description="Protein kinase" evidence="15">
    <location>
        <begin position="505"/>
        <end position="778"/>
    </location>
</feature>
<dbReference type="FunFam" id="1.10.510.10:FF:000058">
    <property type="entry name" value="Receptor-like protein kinase FERONIA"/>
    <property type="match status" value="1"/>
</dbReference>
<dbReference type="EMBL" id="JAUJYO010000015">
    <property type="protein sequence ID" value="KAK1296112.1"/>
    <property type="molecule type" value="Genomic_DNA"/>
</dbReference>
<gene>
    <name evidence="16" type="ORF">QJS10_CPB15g00745</name>
</gene>
<dbReference type="PANTHER" id="PTHR47989:SF62">
    <property type="entry name" value="OS05G0423500 PROTEIN"/>
    <property type="match status" value="1"/>
</dbReference>
<protein>
    <submittedName>
        <fullName evidence="16">Receptor-like protein kinase</fullName>
    </submittedName>
</protein>
<dbReference type="PROSITE" id="PS00107">
    <property type="entry name" value="PROTEIN_KINASE_ATP"/>
    <property type="match status" value="1"/>
</dbReference>
<keyword evidence="2" id="KW-0723">Serine/threonine-protein kinase</keyword>
<dbReference type="PANTHER" id="PTHR47989">
    <property type="entry name" value="OS01G0750732 PROTEIN"/>
    <property type="match status" value="1"/>
</dbReference>
<feature type="transmembrane region" description="Helical" evidence="13">
    <location>
        <begin position="416"/>
        <end position="440"/>
    </location>
</feature>
<keyword evidence="5 14" id="KW-0732">Signal</keyword>
<keyword evidence="9 13" id="KW-1133">Transmembrane helix</keyword>
<feature type="chain" id="PRO_5043373053" evidence="14">
    <location>
        <begin position="27"/>
        <end position="850"/>
    </location>
</feature>
<accession>A0AAV9D4M9</accession>
<dbReference type="Gene3D" id="2.60.120.430">
    <property type="entry name" value="Galactose-binding lectin"/>
    <property type="match status" value="2"/>
</dbReference>
<dbReference type="GO" id="GO:0004674">
    <property type="term" value="F:protein serine/threonine kinase activity"/>
    <property type="evidence" value="ECO:0007669"/>
    <property type="project" value="UniProtKB-KW"/>
</dbReference>
<evidence type="ECO:0000313" key="16">
    <source>
        <dbReference type="EMBL" id="KAK1296112.1"/>
    </source>
</evidence>
<evidence type="ECO:0000256" key="1">
    <source>
        <dbReference type="ARBA" id="ARBA00004167"/>
    </source>
</evidence>
<keyword evidence="3" id="KW-0808">Transferase</keyword>
<dbReference type="PROSITE" id="PS50011">
    <property type="entry name" value="PROTEIN_KINASE_DOM"/>
    <property type="match status" value="1"/>
</dbReference>
<name>A0AAV9D4M9_ACOCL</name>
<dbReference type="InterPro" id="IPR001245">
    <property type="entry name" value="Ser-Thr/Tyr_kinase_cat_dom"/>
</dbReference>
<keyword evidence="4 13" id="KW-0812">Transmembrane</keyword>
<dbReference type="Gene3D" id="1.10.510.10">
    <property type="entry name" value="Transferase(Phosphotransferase) domain 1"/>
    <property type="match status" value="1"/>
</dbReference>
<evidence type="ECO:0000256" key="8">
    <source>
        <dbReference type="ARBA" id="ARBA00022840"/>
    </source>
</evidence>
<dbReference type="SUPFAM" id="SSF56112">
    <property type="entry name" value="Protein kinase-like (PK-like)"/>
    <property type="match status" value="1"/>
</dbReference>
<dbReference type="InterPro" id="IPR011009">
    <property type="entry name" value="Kinase-like_dom_sf"/>
</dbReference>
<evidence type="ECO:0000256" key="10">
    <source>
        <dbReference type="ARBA" id="ARBA00023136"/>
    </source>
</evidence>
<comment type="subcellular location">
    <subcellularLocation>
        <location evidence="1">Membrane</location>
        <topology evidence="1">Single-pass membrane protein</topology>
    </subcellularLocation>
</comment>
<dbReference type="SMART" id="SM00220">
    <property type="entry name" value="S_TKc"/>
    <property type="match status" value="1"/>
</dbReference>
<dbReference type="GO" id="GO:0005524">
    <property type="term" value="F:ATP binding"/>
    <property type="evidence" value="ECO:0007669"/>
    <property type="project" value="UniProtKB-UniRule"/>
</dbReference>
<evidence type="ECO:0000256" key="9">
    <source>
        <dbReference type="ARBA" id="ARBA00022989"/>
    </source>
</evidence>
<evidence type="ECO:0000313" key="17">
    <source>
        <dbReference type="Proteomes" id="UP001180020"/>
    </source>
</evidence>
<dbReference type="Gene3D" id="3.30.200.20">
    <property type="entry name" value="Phosphorylase Kinase, domain 1"/>
    <property type="match status" value="1"/>
</dbReference>
<evidence type="ECO:0000256" key="2">
    <source>
        <dbReference type="ARBA" id="ARBA00022527"/>
    </source>
</evidence>
<feature type="binding site" evidence="12">
    <location>
        <position position="533"/>
    </location>
    <ligand>
        <name>ATP</name>
        <dbReference type="ChEBI" id="CHEBI:30616"/>
    </ligand>
</feature>
<dbReference type="InterPro" id="IPR024788">
    <property type="entry name" value="Malectin-like_Carb-bd_dom"/>
</dbReference>
<evidence type="ECO:0000256" key="12">
    <source>
        <dbReference type="PROSITE-ProRule" id="PRU10141"/>
    </source>
</evidence>
<dbReference type="Proteomes" id="UP001180020">
    <property type="component" value="Unassembled WGS sequence"/>
</dbReference>
<evidence type="ECO:0000256" key="3">
    <source>
        <dbReference type="ARBA" id="ARBA00022679"/>
    </source>
</evidence>
<organism evidence="16 17">
    <name type="scientific">Acorus calamus</name>
    <name type="common">Sweet flag</name>
    <dbReference type="NCBI Taxonomy" id="4465"/>
    <lineage>
        <taxon>Eukaryota</taxon>
        <taxon>Viridiplantae</taxon>
        <taxon>Streptophyta</taxon>
        <taxon>Embryophyta</taxon>
        <taxon>Tracheophyta</taxon>
        <taxon>Spermatophyta</taxon>
        <taxon>Magnoliopsida</taxon>
        <taxon>Liliopsida</taxon>
        <taxon>Acoraceae</taxon>
        <taxon>Acorus</taxon>
    </lineage>
</organism>
<dbReference type="CDD" id="cd14066">
    <property type="entry name" value="STKc_IRAK"/>
    <property type="match status" value="1"/>
</dbReference>
<dbReference type="FunFam" id="3.30.200.20:FF:000039">
    <property type="entry name" value="receptor-like protein kinase FERONIA"/>
    <property type="match status" value="1"/>
</dbReference>
<dbReference type="FunFam" id="2.60.120.430:FF:000001">
    <property type="entry name" value="Receptor-like protein kinase FERONIA"/>
    <property type="match status" value="1"/>
</dbReference>
<keyword evidence="16" id="KW-0675">Receptor</keyword>
<dbReference type="InterPro" id="IPR017441">
    <property type="entry name" value="Protein_kinase_ATP_BS"/>
</dbReference>
<evidence type="ECO:0000256" key="14">
    <source>
        <dbReference type="SAM" id="SignalP"/>
    </source>
</evidence>
<dbReference type="PROSITE" id="PS00108">
    <property type="entry name" value="PROTEIN_KINASE_ST"/>
    <property type="match status" value="1"/>
</dbReference>
<keyword evidence="17" id="KW-1185">Reference proteome</keyword>
<dbReference type="GO" id="GO:0016020">
    <property type="term" value="C:membrane"/>
    <property type="evidence" value="ECO:0007669"/>
    <property type="project" value="UniProtKB-SubCell"/>
</dbReference>
<sequence>MAKRKLQTHLRNITVLLPLLFISAASDYNPADNYLLNCGSSSAATPTNDGDNRAFLPDTNPKSFTTSFFNDASAQDPNPPSGSSDLYRTARVFTGVSSYKFGALSSGTHLVRLHFYAFSSKDHNLISALFNVSAGGHLLLSGFTAPSRTRVVKEFPIDVQGKTVQISFFPSQNSFAFVNAIEFFIVPDGLFSRSAVRSFSRSAKLENGVSNQAFETVYRINVGGKKVTPSNDTVWRTWTADDASYLFVPSAGVAVSTTATINYGYGGSSQEIAPDSVYSSAREMENQTQNVVDFNVTWVMDVAPGSAYLVRLHFCDFVSSTASILVFNAYINDDAALTDFSPGSVTNQQLNAPFYRDYLADPHMKNSTQNAIRVSVGKSSQSDPRLINALLNGLEIFRLTSGSAPNVDTGKKSMSVVAVVAGVIGGVALLGLLIAAVVFVRRRRKSPKKTETSNKWRPILVNGKISNTHSTSSGLVEGTVGSVSPNVNLGLQISLTDLKFATKGFKESLVIGSGGFGKVYKGVLRDGTRIAVKRASRGSRQGFPEFQTEILLLSRIRHKHLVSLIGYCEEPPEMILVYEFMEKGTLKEHLYGSDAPCLSWKQRLEVCIGAARGLHYLHTGSSQAIIHRDVKSSNILLAEDYTAKVSDFGLSKEGPSYGQTHVSTAVKGSFGYLDPEYFKTQQLTTKSDVYSFGVVLLEVLCARPVINPVLAREQVNLAEWALHWQRKGSLEKVIDPQLVGKINPNSLRKFGETAEKCLAEHGDDRPSIGDVLWNLEYALQIQETGMQRRDPHEDSTNNAIDLPFAPIIRRMPSNSMTMTDVSRMEGRSEVTDSQVFSQLITNEGSEHKVS</sequence>
<evidence type="ECO:0000256" key="4">
    <source>
        <dbReference type="ARBA" id="ARBA00022692"/>
    </source>
</evidence>
<evidence type="ECO:0000256" key="5">
    <source>
        <dbReference type="ARBA" id="ARBA00022729"/>
    </source>
</evidence>
<evidence type="ECO:0000259" key="15">
    <source>
        <dbReference type="PROSITE" id="PS50011"/>
    </source>
</evidence>